<evidence type="ECO:0008006" key="4">
    <source>
        <dbReference type="Google" id="ProtNLM"/>
    </source>
</evidence>
<proteinExistence type="predicted"/>
<feature type="region of interest" description="Disordered" evidence="1">
    <location>
        <begin position="207"/>
        <end position="273"/>
    </location>
</feature>
<evidence type="ECO:0000256" key="1">
    <source>
        <dbReference type="SAM" id="MobiDB-lite"/>
    </source>
</evidence>
<evidence type="ECO:0000313" key="2">
    <source>
        <dbReference type="EMBL" id="CAD6928475.1"/>
    </source>
</evidence>
<dbReference type="CDD" id="cd00060">
    <property type="entry name" value="FHA"/>
    <property type="match status" value="1"/>
</dbReference>
<dbReference type="Pfam" id="PF05327">
    <property type="entry name" value="RRN3"/>
    <property type="match status" value="1"/>
</dbReference>
<feature type="compositionally biased region" description="Polar residues" evidence="1">
    <location>
        <begin position="252"/>
        <end position="264"/>
    </location>
</feature>
<organism evidence="2 3">
    <name type="scientific">Tilletia caries</name>
    <name type="common">wheat bunt fungus</name>
    <dbReference type="NCBI Taxonomy" id="13290"/>
    <lineage>
        <taxon>Eukaryota</taxon>
        <taxon>Fungi</taxon>
        <taxon>Dikarya</taxon>
        <taxon>Basidiomycota</taxon>
        <taxon>Ustilaginomycotina</taxon>
        <taxon>Exobasidiomycetes</taxon>
        <taxon>Tilletiales</taxon>
        <taxon>Tilletiaceae</taxon>
        <taxon>Tilletia</taxon>
    </lineage>
</organism>
<feature type="compositionally biased region" description="Low complexity" evidence="1">
    <location>
        <begin position="378"/>
        <end position="388"/>
    </location>
</feature>
<dbReference type="Proteomes" id="UP000836402">
    <property type="component" value="Unassembled WGS sequence"/>
</dbReference>
<dbReference type="InterPro" id="IPR007991">
    <property type="entry name" value="RNA_pol_I_trans_ini_fac_RRN3"/>
</dbReference>
<gene>
    <name evidence="2" type="ORF">JKIAZH3_G4143</name>
</gene>
<feature type="compositionally biased region" description="Polar residues" evidence="1">
    <location>
        <begin position="234"/>
        <end position="244"/>
    </location>
</feature>
<feature type="region of interest" description="Disordered" evidence="1">
    <location>
        <begin position="586"/>
        <end position="634"/>
    </location>
</feature>
<sequence length="710" mass="75748">MEASEEVSLPQDDAVVDGAVRLDEDPVLPPRPRRLPISLRGFHLGVLSTADRSQLEEALREPMRKARRSASIPSSSAATAITLRFTSTIPTFQDTTFSWPKVVRGSFVVGGSPGVESRPRPPHALFAVPQLLLNHAKFSYSSHLLIQDLGRHRCGTRLNGVPLWDWEEDNYPVVLDDGDKLSFGFQDEDTPFITNLTCRVEIRSLPQPVHRPTLSSPQPSRPAHTPPAEPAPASCQSEPASPLSSVPRPAPHSQTTSSACSQTEGAAHHAPSSACTPILAHGAEVSQSASDIDRERRSSVPPLDTAVCARLFPSPHQVLPIQTTVSSPNSTAAASLGSCVGAPTTSVPTSVLEAADGSTPSGPESALFSDPDTQARRSSTSIPSSFHSASSSTLAAAPASSETLSVLGATNHFPTHSFETDPSVTDICRERRAQVPALGPALVPRLSTTGVGIYTVVGKVTPSETTSVSTTGPTSGLTSGLGKLGDQIRAPQISSHIRTVAPLAAQEQATSASPAKIVEHCDRSLVYGCSVTKPPRSFDTAFIATQRMRSAWVTARRDAQYVQKTRSLDIALCRLRATFEQLSDKPMSTSTALSSSPLHGHPSAACPHPASTVRESLPHTPTFSRSTALASSERSPSRTQGLYILNLLRVTEYSPELTEGLWVAVVHRVMSIDVEVQMDIEDLEDDSGRLHLLDGTAACMPRFRRRAAAQ</sequence>
<keyword evidence="3" id="KW-1185">Reference proteome</keyword>
<reference evidence="2" key="1">
    <citation type="submission" date="2020-10" db="EMBL/GenBank/DDBJ databases">
        <authorList>
            <person name="Sedaghatjoo S."/>
        </authorList>
    </citation>
    <scope>NUCLEOTIDE SEQUENCE</scope>
    <source>
        <strain evidence="2">AZH3</strain>
    </source>
</reference>
<feature type="region of interest" description="Disordered" evidence="1">
    <location>
        <begin position="352"/>
        <end position="388"/>
    </location>
</feature>
<accession>A0ABN7IWJ6</accession>
<feature type="compositionally biased region" description="Polar residues" evidence="1">
    <location>
        <begin position="586"/>
        <end position="597"/>
    </location>
</feature>
<dbReference type="EMBL" id="CAJHJG010003231">
    <property type="protein sequence ID" value="CAD6928475.1"/>
    <property type="molecule type" value="Genomic_DNA"/>
</dbReference>
<protein>
    <recommendedName>
        <fullName evidence="4">FHA domain-containing protein</fullName>
    </recommendedName>
</protein>
<evidence type="ECO:0000313" key="3">
    <source>
        <dbReference type="Proteomes" id="UP000836402"/>
    </source>
</evidence>
<comment type="caution">
    <text evidence="2">The sequence shown here is derived from an EMBL/GenBank/DDBJ whole genome shotgun (WGS) entry which is preliminary data.</text>
</comment>
<feature type="compositionally biased region" description="Polar residues" evidence="1">
    <location>
        <begin position="619"/>
        <end position="634"/>
    </location>
</feature>
<name>A0ABN7IWJ6_9BASI</name>
<feature type="region of interest" description="Disordered" evidence="1">
    <location>
        <begin position="463"/>
        <end position="482"/>
    </location>
</feature>